<proteinExistence type="predicted"/>
<dbReference type="AlphaFoldDB" id="A0A0A9GZC4"/>
<evidence type="ECO:0000256" key="1">
    <source>
        <dbReference type="SAM" id="MobiDB-lite"/>
    </source>
</evidence>
<feature type="region of interest" description="Disordered" evidence="1">
    <location>
        <begin position="1"/>
        <end position="38"/>
    </location>
</feature>
<evidence type="ECO:0000313" key="2">
    <source>
        <dbReference type="EMBL" id="JAE28894.1"/>
    </source>
</evidence>
<feature type="compositionally biased region" description="Basic and acidic residues" evidence="1">
    <location>
        <begin position="1"/>
        <end position="16"/>
    </location>
</feature>
<reference evidence="2" key="1">
    <citation type="submission" date="2014-09" db="EMBL/GenBank/DDBJ databases">
        <authorList>
            <person name="Magalhaes I.L.F."/>
            <person name="Oliveira U."/>
            <person name="Santos F.R."/>
            <person name="Vidigal T.H.D.A."/>
            <person name="Brescovit A.D."/>
            <person name="Santos A.J."/>
        </authorList>
    </citation>
    <scope>NUCLEOTIDE SEQUENCE</scope>
    <source>
        <tissue evidence="2">Shoot tissue taken approximately 20 cm above the soil surface</tissue>
    </source>
</reference>
<protein>
    <submittedName>
        <fullName evidence="2">Uncharacterized protein</fullName>
    </submittedName>
</protein>
<organism evidence="2">
    <name type="scientific">Arundo donax</name>
    <name type="common">Giant reed</name>
    <name type="synonym">Donax arundinaceus</name>
    <dbReference type="NCBI Taxonomy" id="35708"/>
    <lineage>
        <taxon>Eukaryota</taxon>
        <taxon>Viridiplantae</taxon>
        <taxon>Streptophyta</taxon>
        <taxon>Embryophyta</taxon>
        <taxon>Tracheophyta</taxon>
        <taxon>Spermatophyta</taxon>
        <taxon>Magnoliopsida</taxon>
        <taxon>Liliopsida</taxon>
        <taxon>Poales</taxon>
        <taxon>Poaceae</taxon>
        <taxon>PACMAD clade</taxon>
        <taxon>Arundinoideae</taxon>
        <taxon>Arundineae</taxon>
        <taxon>Arundo</taxon>
    </lineage>
</organism>
<accession>A0A0A9GZC4</accession>
<sequence length="38" mass="4027">MDQEVAHTHHLDEVEAKTATAAQVQGGEGEGVATCRHL</sequence>
<reference evidence="2" key="2">
    <citation type="journal article" date="2015" name="Data Brief">
        <title>Shoot transcriptome of the giant reed, Arundo donax.</title>
        <authorList>
            <person name="Barrero R.A."/>
            <person name="Guerrero F.D."/>
            <person name="Moolhuijzen P."/>
            <person name="Goolsby J.A."/>
            <person name="Tidwell J."/>
            <person name="Bellgard S.E."/>
            <person name="Bellgard M.I."/>
        </authorList>
    </citation>
    <scope>NUCLEOTIDE SEQUENCE</scope>
    <source>
        <tissue evidence="2">Shoot tissue taken approximately 20 cm above the soil surface</tissue>
    </source>
</reference>
<name>A0A0A9GZC4_ARUDO</name>
<dbReference type="EMBL" id="GBRH01169002">
    <property type="protein sequence ID" value="JAE28894.1"/>
    <property type="molecule type" value="Transcribed_RNA"/>
</dbReference>